<accession>A0AAV9I3B9</accession>
<dbReference type="EMBL" id="MU864934">
    <property type="protein sequence ID" value="KAK4466102.1"/>
    <property type="molecule type" value="Genomic_DNA"/>
</dbReference>
<dbReference type="Proteomes" id="UP001321749">
    <property type="component" value="Unassembled WGS sequence"/>
</dbReference>
<feature type="region of interest" description="Disordered" evidence="1">
    <location>
        <begin position="1"/>
        <end position="25"/>
    </location>
</feature>
<evidence type="ECO:0000313" key="3">
    <source>
        <dbReference type="Proteomes" id="UP001321749"/>
    </source>
</evidence>
<evidence type="ECO:0000313" key="2">
    <source>
        <dbReference type="EMBL" id="KAK4466102.1"/>
    </source>
</evidence>
<reference evidence="2" key="2">
    <citation type="submission" date="2023-06" db="EMBL/GenBank/DDBJ databases">
        <authorList>
            <consortium name="Lawrence Berkeley National Laboratory"/>
            <person name="Mondo S.J."/>
            <person name="Hensen N."/>
            <person name="Bonometti L."/>
            <person name="Westerberg I."/>
            <person name="Brannstrom I.O."/>
            <person name="Guillou S."/>
            <person name="Cros-Aarteil S."/>
            <person name="Calhoun S."/>
            <person name="Haridas S."/>
            <person name="Kuo A."/>
            <person name="Pangilinan J."/>
            <person name="Riley R."/>
            <person name="Labutti K."/>
            <person name="Andreopoulos B."/>
            <person name="Lipzen A."/>
            <person name="Chen C."/>
            <person name="Yanf M."/>
            <person name="Daum C."/>
            <person name="Ng V."/>
            <person name="Clum A."/>
            <person name="Steindorff A."/>
            <person name="Ohm R."/>
            <person name="Martin F."/>
            <person name="Silar P."/>
            <person name="Natvig D."/>
            <person name="Lalanne C."/>
            <person name="Gautier V."/>
            <person name="Ament-Velasquez S.L."/>
            <person name="Kruys A."/>
            <person name="Hutchinson M.I."/>
            <person name="Powell A.J."/>
            <person name="Barry K."/>
            <person name="Miller A.N."/>
            <person name="Grigoriev I.V."/>
            <person name="Debuchy R."/>
            <person name="Gladieux P."/>
            <person name="Thoren M.H."/>
            <person name="Johannesson H."/>
        </authorList>
    </citation>
    <scope>NUCLEOTIDE SEQUENCE</scope>
    <source>
        <strain evidence="2">PSN324</strain>
    </source>
</reference>
<reference evidence="2" key="1">
    <citation type="journal article" date="2023" name="Mol. Phylogenet. Evol.">
        <title>Genome-scale phylogeny and comparative genomics of the fungal order Sordariales.</title>
        <authorList>
            <person name="Hensen N."/>
            <person name="Bonometti L."/>
            <person name="Westerberg I."/>
            <person name="Brannstrom I.O."/>
            <person name="Guillou S."/>
            <person name="Cros-Aarteil S."/>
            <person name="Calhoun S."/>
            <person name="Haridas S."/>
            <person name="Kuo A."/>
            <person name="Mondo S."/>
            <person name="Pangilinan J."/>
            <person name="Riley R."/>
            <person name="LaButti K."/>
            <person name="Andreopoulos B."/>
            <person name="Lipzen A."/>
            <person name="Chen C."/>
            <person name="Yan M."/>
            <person name="Daum C."/>
            <person name="Ng V."/>
            <person name="Clum A."/>
            <person name="Steindorff A."/>
            <person name="Ohm R.A."/>
            <person name="Martin F."/>
            <person name="Silar P."/>
            <person name="Natvig D.O."/>
            <person name="Lalanne C."/>
            <person name="Gautier V."/>
            <person name="Ament-Velasquez S.L."/>
            <person name="Kruys A."/>
            <person name="Hutchinson M.I."/>
            <person name="Powell A.J."/>
            <person name="Barry K."/>
            <person name="Miller A.N."/>
            <person name="Grigoriev I.V."/>
            <person name="Debuchy R."/>
            <person name="Gladieux P."/>
            <person name="Hiltunen Thoren M."/>
            <person name="Johannesson H."/>
        </authorList>
    </citation>
    <scope>NUCLEOTIDE SEQUENCE</scope>
    <source>
        <strain evidence="2">PSN324</strain>
    </source>
</reference>
<proteinExistence type="predicted"/>
<organism evidence="2 3">
    <name type="scientific">Cladorrhinum samala</name>
    <dbReference type="NCBI Taxonomy" id="585594"/>
    <lineage>
        <taxon>Eukaryota</taxon>
        <taxon>Fungi</taxon>
        <taxon>Dikarya</taxon>
        <taxon>Ascomycota</taxon>
        <taxon>Pezizomycotina</taxon>
        <taxon>Sordariomycetes</taxon>
        <taxon>Sordariomycetidae</taxon>
        <taxon>Sordariales</taxon>
        <taxon>Podosporaceae</taxon>
        <taxon>Cladorrhinum</taxon>
    </lineage>
</organism>
<name>A0AAV9I3B9_9PEZI</name>
<dbReference type="AlphaFoldDB" id="A0AAV9I3B9"/>
<gene>
    <name evidence="2" type="ORF">QBC42DRAFT_259990</name>
</gene>
<keyword evidence="3" id="KW-1185">Reference proteome</keyword>
<protein>
    <submittedName>
        <fullName evidence="2">Uncharacterized protein</fullName>
    </submittedName>
</protein>
<sequence length="194" mass="20587">MGQVSVQLPNLPETKQHSRTPNRSSHSIFDIDIQTLASFEMATTMNCPVVGTTNSTLPPSHPDIDLNQPGQTCPVVGATTDHHHNLHKHPQVPHPDPTPGHNFDDAGACPALKNRIVNEPKSKQMDDEVCPVVGTATTVLPPDHPSTEGKADDAVCPVTKARVDHHKGKLHGHPDVSHAASGAVCPVAGVKADK</sequence>
<evidence type="ECO:0000256" key="1">
    <source>
        <dbReference type="SAM" id="MobiDB-lite"/>
    </source>
</evidence>
<comment type="caution">
    <text evidence="2">The sequence shown here is derived from an EMBL/GenBank/DDBJ whole genome shotgun (WGS) entry which is preliminary data.</text>
</comment>